<organism evidence="2 3">
    <name type="scientific">Alteromonas pelagimontana</name>
    <dbReference type="NCBI Taxonomy" id="1858656"/>
    <lineage>
        <taxon>Bacteria</taxon>
        <taxon>Pseudomonadati</taxon>
        <taxon>Pseudomonadota</taxon>
        <taxon>Gammaproteobacteria</taxon>
        <taxon>Alteromonadales</taxon>
        <taxon>Alteromonadaceae</taxon>
        <taxon>Alteromonas/Salinimonas group</taxon>
        <taxon>Alteromonas</taxon>
    </lineage>
</organism>
<keyword evidence="1" id="KW-0732">Signal</keyword>
<evidence type="ECO:0000313" key="2">
    <source>
        <dbReference type="EMBL" id="QJR80386.1"/>
    </source>
</evidence>
<dbReference type="KEGG" id="apel:CA267_006155"/>
<gene>
    <name evidence="2" type="ORF">CA267_006155</name>
</gene>
<feature type="chain" id="PRO_5028806551" description="Transglutaminase domain-containing protein" evidence="1">
    <location>
        <begin position="21"/>
        <end position="315"/>
    </location>
</feature>
<evidence type="ECO:0000256" key="1">
    <source>
        <dbReference type="SAM" id="SignalP"/>
    </source>
</evidence>
<dbReference type="OrthoDB" id="5592079at2"/>
<reference evidence="3" key="1">
    <citation type="submission" date="2014-12" db="EMBL/GenBank/DDBJ databases">
        <title>Complete genome sequence of a multi-drug resistant Klebsiella pneumoniae.</title>
        <authorList>
            <person name="Hua X."/>
            <person name="Chen Q."/>
            <person name="Li X."/>
            <person name="Feng Y."/>
            <person name="Ruan Z."/>
            <person name="Yu Y."/>
        </authorList>
    </citation>
    <scope>NUCLEOTIDE SEQUENCE [LARGE SCALE GENOMIC DNA]</scope>
    <source>
        <strain evidence="3">5.12</strain>
    </source>
</reference>
<accession>A0A6M4ME11</accession>
<feature type="signal peptide" evidence="1">
    <location>
        <begin position="1"/>
        <end position="20"/>
    </location>
</feature>
<dbReference type="AlphaFoldDB" id="A0A6M4ME11"/>
<name>A0A6M4ME11_9ALTE</name>
<sequence length="315" mass="35155">MHFKIPLLIGILFFSTAPSAAQLAFERSSTAQGPEYSYRWRDAAGEERSVSFTLDGEILDKAPRAQKNYRPALAQRYVAVELTKAAKTVDPKDAHVKIRQQGDSVEVSVRSRHQEKLQHIQQQFAQAREQAFSDYLEKHYYTRYITPLNQQAVKPDHIRYINEYTQALIPLSQALYEQVVEQSDAREYFNLLLGWVQSIPYNALDDRADSNGSGFAPPATLLAQNQGDCDSKSVMTAAIAKAFLPSTPMILVLLKDHALLGIGLNSKSGEQTIKVDGTSFVLIEPTGPALFRFGEVATSTLQELASGRYTIEKIQ</sequence>
<dbReference type="Proteomes" id="UP000219285">
    <property type="component" value="Chromosome"/>
</dbReference>
<dbReference type="EMBL" id="CP052766">
    <property type="protein sequence ID" value="QJR80386.1"/>
    <property type="molecule type" value="Genomic_DNA"/>
</dbReference>
<proteinExistence type="predicted"/>
<reference evidence="2 3" key="2">
    <citation type="submission" date="2020-04" db="EMBL/GenBank/DDBJ databases">
        <title>Complete genome sequence of Alteromonas pelagimontana 5.12T.</title>
        <authorList>
            <person name="Sinha R.K."/>
            <person name="Krishnan K.P."/>
            <person name="Kurian J.P."/>
        </authorList>
    </citation>
    <scope>NUCLEOTIDE SEQUENCE [LARGE SCALE GENOMIC DNA]</scope>
    <source>
        <strain evidence="2 3">5.12</strain>
    </source>
</reference>
<keyword evidence="3" id="KW-1185">Reference proteome</keyword>
<evidence type="ECO:0008006" key="4">
    <source>
        <dbReference type="Google" id="ProtNLM"/>
    </source>
</evidence>
<evidence type="ECO:0000313" key="3">
    <source>
        <dbReference type="Proteomes" id="UP000219285"/>
    </source>
</evidence>
<dbReference type="RefSeq" id="WP_075608301.1">
    <property type="nucleotide sequence ID" value="NZ_CP052766.1"/>
</dbReference>
<protein>
    <recommendedName>
        <fullName evidence="4">Transglutaminase domain-containing protein</fullName>
    </recommendedName>
</protein>